<dbReference type="InterPro" id="IPR009057">
    <property type="entry name" value="Homeodomain-like_sf"/>
</dbReference>
<comment type="caution">
    <text evidence="6">The sequence shown here is derived from an EMBL/GenBank/DDBJ whole genome shotgun (WGS) entry which is preliminary data.</text>
</comment>
<protein>
    <submittedName>
        <fullName evidence="6">TetR family transcriptional regulator</fullName>
    </submittedName>
</protein>
<sequence>MFSKFAIFGNVSTIGLRERKKAATRAALSEAAIRLACERGVEHVTSDAIAEAAGVSPRTFHNYFANKEEAIFAGMAEFGGEMLAAMRALPVGEPVWEAVRQVIVGLARERPDTTDLMVAVVRLMERSPALAVRHDAMREEAGRALAGVVAERTGTDPDRDLYPHLIGAALHAAVTAAVNLWRVGKTDRDLADLLDEAFDQFRAGLPDPSALIEARRQ</sequence>
<keyword evidence="7" id="KW-1185">Reference proteome</keyword>
<dbReference type="PANTHER" id="PTHR30055">
    <property type="entry name" value="HTH-TYPE TRANSCRIPTIONAL REGULATOR RUTR"/>
    <property type="match status" value="1"/>
</dbReference>
<dbReference type="PROSITE" id="PS50977">
    <property type="entry name" value="HTH_TETR_2"/>
    <property type="match status" value="1"/>
</dbReference>
<evidence type="ECO:0000256" key="2">
    <source>
        <dbReference type="ARBA" id="ARBA00023125"/>
    </source>
</evidence>
<dbReference type="InterPro" id="IPR050109">
    <property type="entry name" value="HTH-type_TetR-like_transc_reg"/>
</dbReference>
<dbReference type="Gene3D" id="1.10.357.10">
    <property type="entry name" value="Tetracycline Repressor, domain 2"/>
    <property type="match status" value="1"/>
</dbReference>
<dbReference type="RefSeq" id="WP_204014027.1">
    <property type="nucleotide sequence ID" value="NZ_BOPG01000126.1"/>
</dbReference>
<evidence type="ECO:0000313" key="6">
    <source>
        <dbReference type="EMBL" id="GIJ64716.1"/>
    </source>
</evidence>
<dbReference type="AlphaFoldDB" id="A0A8J3ZNE4"/>
<keyword evidence="3" id="KW-0804">Transcription</keyword>
<proteinExistence type="predicted"/>
<evidence type="ECO:0000256" key="1">
    <source>
        <dbReference type="ARBA" id="ARBA00023015"/>
    </source>
</evidence>
<dbReference type="PANTHER" id="PTHR30055:SF238">
    <property type="entry name" value="MYCOFACTOCIN BIOSYNTHESIS TRANSCRIPTIONAL REGULATOR MFTR-RELATED"/>
    <property type="match status" value="1"/>
</dbReference>
<evidence type="ECO:0000313" key="7">
    <source>
        <dbReference type="Proteomes" id="UP000612585"/>
    </source>
</evidence>
<dbReference type="GO" id="GO:0003700">
    <property type="term" value="F:DNA-binding transcription factor activity"/>
    <property type="evidence" value="ECO:0007669"/>
    <property type="project" value="TreeGrafter"/>
</dbReference>
<dbReference type="GO" id="GO:0000976">
    <property type="term" value="F:transcription cis-regulatory region binding"/>
    <property type="evidence" value="ECO:0007669"/>
    <property type="project" value="TreeGrafter"/>
</dbReference>
<dbReference type="SUPFAM" id="SSF46689">
    <property type="entry name" value="Homeodomain-like"/>
    <property type="match status" value="1"/>
</dbReference>
<evidence type="ECO:0000256" key="4">
    <source>
        <dbReference type="PROSITE-ProRule" id="PRU00335"/>
    </source>
</evidence>
<evidence type="ECO:0000256" key="3">
    <source>
        <dbReference type="ARBA" id="ARBA00023163"/>
    </source>
</evidence>
<feature type="DNA-binding region" description="H-T-H motif" evidence="4">
    <location>
        <begin position="45"/>
        <end position="64"/>
    </location>
</feature>
<organism evidence="6 7">
    <name type="scientific">Virgisporangium aurantiacum</name>
    <dbReference type="NCBI Taxonomy" id="175570"/>
    <lineage>
        <taxon>Bacteria</taxon>
        <taxon>Bacillati</taxon>
        <taxon>Actinomycetota</taxon>
        <taxon>Actinomycetes</taxon>
        <taxon>Micromonosporales</taxon>
        <taxon>Micromonosporaceae</taxon>
        <taxon>Virgisporangium</taxon>
    </lineage>
</organism>
<keyword evidence="2 4" id="KW-0238">DNA-binding</keyword>
<dbReference type="Pfam" id="PF00440">
    <property type="entry name" value="TetR_N"/>
    <property type="match status" value="1"/>
</dbReference>
<dbReference type="Gene3D" id="1.10.10.60">
    <property type="entry name" value="Homeodomain-like"/>
    <property type="match status" value="1"/>
</dbReference>
<dbReference type="InterPro" id="IPR041347">
    <property type="entry name" value="MftR_C"/>
</dbReference>
<evidence type="ECO:0000259" key="5">
    <source>
        <dbReference type="PROSITE" id="PS50977"/>
    </source>
</evidence>
<dbReference type="Pfam" id="PF17754">
    <property type="entry name" value="TetR_C_14"/>
    <property type="match status" value="1"/>
</dbReference>
<dbReference type="EMBL" id="BOPG01000126">
    <property type="protein sequence ID" value="GIJ64716.1"/>
    <property type="molecule type" value="Genomic_DNA"/>
</dbReference>
<dbReference type="InterPro" id="IPR001647">
    <property type="entry name" value="HTH_TetR"/>
</dbReference>
<reference evidence="6" key="1">
    <citation type="submission" date="2021-01" db="EMBL/GenBank/DDBJ databases">
        <title>Whole genome shotgun sequence of Virgisporangium aurantiacum NBRC 16421.</title>
        <authorList>
            <person name="Komaki H."/>
            <person name="Tamura T."/>
        </authorList>
    </citation>
    <scope>NUCLEOTIDE SEQUENCE</scope>
    <source>
        <strain evidence="6">NBRC 16421</strain>
    </source>
</reference>
<accession>A0A8J3ZNE4</accession>
<keyword evidence="1" id="KW-0805">Transcription regulation</keyword>
<dbReference type="PRINTS" id="PR00455">
    <property type="entry name" value="HTHTETR"/>
</dbReference>
<gene>
    <name evidence="6" type="ORF">Vau01_122320</name>
</gene>
<feature type="domain" description="HTH tetR-type" evidence="5">
    <location>
        <begin position="22"/>
        <end position="82"/>
    </location>
</feature>
<name>A0A8J3ZNE4_9ACTN</name>
<dbReference type="Proteomes" id="UP000612585">
    <property type="component" value="Unassembled WGS sequence"/>
</dbReference>